<dbReference type="Proteomes" id="UP000280834">
    <property type="component" value="Unassembled WGS sequence"/>
</dbReference>
<dbReference type="AlphaFoldDB" id="A0A3P7UEA2"/>
<keyword evidence="2" id="KW-1185">Reference proteome</keyword>
<evidence type="ECO:0000313" key="2">
    <source>
        <dbReference type="Proteomes" id="UP000280834"/>
    </source>
</evidence>
<sequence>MRTFSAQSMQLEAATEKVANSPANMAVKQMNRVSWQQNVTQITLRLIVSQVSFMEYEKGRNSESSLK</sequence>
<reference evidence="1 2" key="1">
    <citation type="submission" date="2018-11" db="EMBL/GenBank/DDBJ databases">
        <authorList>
            <consortium name="Pathogen Informatics"/>
        </authorList>
    </citation>
    <scope>NUCLEOTIDE SEQUENCE [LARGE SCALE GENOMIC DNA]</scope>
</reference>
<organism evidence="1 2">
    <name type="scientific">Brugia timori</name>
    <dbReference type="NCBI Taxonomy" id="42155"/>
    <lineage>
        <taxon>Eukaryota</taxon>
        <taxon>Metazoa</taxon>
        <taxon>Ecdysozoa</taxon>
        <taxon>Nematoda</taxon>
        <taxon>Chromadorea</taxon>
        <taxon>Rhabditida</taxon>
        <taxon>Spirurina</taxon>
        <taxon>Spiruromorpha</taxon>
        <taxon>Filarioidea</taxon>
        <taxon>Onchocercidae</taxon>
        <taxon>Brugia</taxon>
    </lineage>
</organism>
<evidence type="ECO:0000313" key="1">
    <source>
        <dbReference type="EMBL" id="VDO20407.1"/>
    </source>
</evidence>
<accession>A0A3P7UEA2</accession>
<name>A0A3P7UEA2_9BILA</name>
<dbReference type="EMBL" id="UZAG01015448">
    <property type="protein sequence ID" value="VDO20407.1"/>
    <property type="molecule type" value="Genomic_DNA"/>
</dbReference>
<proteinExistence type="predicted"/>
<gene>
    <name evidence="1" type="ORF">BTMF_LOCUS5911</name>
</gene>
<protein>
    <submittedName>
        <fullName evidence="1">Uncharacterized protein</fullName>
    </submittedName>
</protein>